<dbReference type="SUPFAM" id="SSF52317">
    <property type="entry name" value="Class I glutamine amidotransferase-like"/>
    <property type="match status" value="1"/>
</dbReference>
<proteinExistence type="predicted"/>
<sequence>MNLRHHLLSLLVFLALGLSLYLGEICNHQWDWSHSGRNQLHPRSIALLNHLDAPLRITVFMPDHPVQRAGIRELLDKYQQQYPAMKTAFVDPSQHPQQARELGIQHTPQLLVEYKGRHELIPQANEELLTRAISRLSLDNRGWIASLQGHGEASLLGQHNFDLGTFGKLLQDKGYKVIDLNLNDTGQIPDNIDLLVLAAPASAYSEQESHVLQNWLNQGGALLWLADGNIPTPLANDLGVEFLPGTVVDAAAADLGIDSPTVAVARAVQGAPLAADLRTPVLMPGARALQAKSDAWHPVPVLQTGPRSWNETGGLKGSISRDPQAGEQRGPLNLALALMLKSKSSNSPRILVAGDSDFLSNSVLGNGANRDFGLAAIHWLTGNDSLVDIPPFTPPDQQLRWGPAGNALVAAVFLFALPLLFSITGLFLIWRRRRR</sequence>
<comment type="caution">
    <text evidence="5">The sequence shown here is derived from an EMBL/GenBank/DDBJ whole genome shotgun (WGS) entry which is preliminary data.</text>
</comment>
<feature type="domain" description="DUF7088" evidence="4">
    <location>
        <begin position="36"/>
        <end position="108"/>
    </location>
</feature>
<dbReference type="Pfam" id="PF09822">
    <property type="entry name" value="ABC_transp_aux"/>
    <property type="match status" value="1"/>
</dbReference>
<evidence type="ECO:0000256" key="1">
    <source>
        <dbReference type="SAM" id="MobiDB-lite"/>
    </source>
</evidence>
<dbReference type="AlphaFoldDB" id="A0A831RYW2"/>
<name>A0A831RYW2_9GAMM</name>
<evidence type="ECO:0000259" key="3">
    <source>
        <dbReference type="Pfam" id="PF09822"/>
    </source>
</evidence>
<evidence type="ECO:0000256" key="2">
    <source>
        <dbReference type="SAM" id="Phobius"/>
    </source>
</evidence>
<protein>
    <recommendedName>
        <fullName evidence="6">ABC transporter</fullName>
    </recommendedName>
</protein>
<evidence type="ECO:0000313" key="5">
    <source>
        <dbReference type="EMBL" id="HEC07752.1"/>
    </source>
</evidence>
<evidence type="ECO:0000259" key="4">
    <source>
        <dbReference type="Pfam" id="PF23357"/>
    </source>
</evidence>
<dbReference type="EMBL" id="DRLF01000449">
    <property type="protein sequence ID" value="HEC07752.1"/>
    <property type="molecule type" value="Genomic_DNA"/>
</dbReference>
<organism evidence="5">
    <name type="scientific">Thiolapillus brandeum</name>
    <dbReference type="NCBI Taxonomy" id="1076588"/>
    <lineage>
        <taxon>Bacteria</taxon>
        <taxon>Pseudomonadati</taxon>
        <taxon>Pseudomonadota</taxon>
        <taxon>Gammaproteobacteria</taxon>
        <taxon>Chromatiales</taxon>
        <taxon>Sedimenticolaceae</taxon>
        <taxon>Thiolapillus</taxon>
    </lineage>
</organism>
<keyword evidence="2" id="KW-1133">Transmembrane helix</keyword>
<dbReference type="InterPro" id="IPR029062">
    <property type="entry name" value="Class_I_gatase-like"/>
</dbReference>
<feature type="transmembrane region" description="Helical" evidence="2">
    <location>
        <begin position="407"/>
        <end position="430"/>
    </location>
</feature>
<dbReference type="Proteomes" id="UP000886339">
    <property type="component" value="Unassembled WGS sequence"/>
</dbReference>
<evidence type="ECO:0008006" key="6">
    <source>
        <dbReference type="Google" id="ProtNLM"/>
    </source>
</evidence>
<dbReference type="InterPro" id="IPR019196">
    <property type="entry name" value="ABC_transp_unknown"/>
</dbReference>
<dbReference type="InterPro" id="IPR055396">
    <property type="entry name" value="DUF7088"/>
</dbReference>
<accession>A0A831RYW2</accession>
<keyword evidence="2" id="KW-0472">Membrane</keyword>
<keyword evidence="2" id="KW-0812">Transmembrane</keyword>
<gene>
    <name evidence="5" type="ORF">ENJ12_12930</name>
</gene>
<feature type="region of interest" description="Disordered" evidence="1">
    <location>
        <begin position="300"/>
        <end position="326"/>
    </location>
</feature>
<dbReference type="Pfam" id="PF23357">
    <property type="entry name" value="DUF7088"/>
    <property type="match status" value="1"/>
</dbReference>
<feature type="domain" description="ABC-type uncharacterised transport system" evidence="3">
    <location>
        <begin position="144"/>
        <end position="366"/>
    </location>
</feature>
<reference evidence="5" key="1">
    <citation type="journal article" date="2020" name="mSystems">
        <title>Genome- and Community-Level Interaction Insights into Carbon Utilization and Element Cycling Functions of Hydrothermarchaeota in Hydrothermal Sediment.</title>
        <authorList>
            <person name="Zhou Z."/>
            <person name="Liu Y."/>
            <person name="Xu W."/>
            <person name="Pan J."/>
            <person name="Luo Z.H."/>
            <person name="Li M."/>
        </authorList>
    </citation>
    <scope>NUCLEOTIDE SEQUENCE [LARGE SCALE GENOMIC DNA]</scope>
    <source>
        <strain evidence="5">HyVt-458</strain>
    </source>
</reference>